<dbReference type="Pfam" id="PF13520">
    <property type="entry name" value="AA_permease_2"/>
    <property type="match status" value="1"/>
</dbReference>
<keyword evidence="2 5" id="KW-0812">Transmembrane</keyword>
<sequence>MISQLVITSVALIILTNTGGGSNMSFLIALALTVVIYLCAYFMMFISYMVLVCKHPENKRKFNVPGGKWGKLFIATVGLLTSIIAFVISFLPPATIQGDSTEQYVELLATGFFVVFALPFIVYTLRDKRSVETIGRLVPINTNNAPEGHFFLHPRARSTHHIIVDKIREQYTDKQYTYSQK</sequence>
<evidence type="ECO:0000256" key="2">
    <source>
        <dbReference type="ARBA" id="ARBA00022692"/>
    </source>
</evidence>
<dbReference type="EMBL" id="JQ418540">
    <property type="protein sequence ID" value="AFK90263.1"/>
    <property type="molecule type" value="Genomic_DNA"/>
</dbReference>
<evidence type="ECO:0000256" key="5">
    <source>
        <dbReference type="SAM" id="Phobius"/>
    </source>
</evidence>
<accession>I3W3T6</accession>
<name>I3W3T6_SALER</name>
<evidence type="ECO:0000256" key="3">
    <source>
        <dbReference type="ARBA" id="ARBA00022989"/>
    </source>
</evidence>
<organism evidence="6">
    <name type="scientific">Salmonella enterica subsp. indica</name>
    <dbReference type="NCBI Taxonomy" id="59207"/>
    <lineage>
        <taxon>Bacteria</taxon>
        <taxon>Pseudomonadati</taxon>
        <taxon>Pseudomonadota</taxon>
        <taxon>Gammaproteobacteria</taxon>
        <taxon>Enterobacterales</taxon>
        <taxon>Enterobacteriaceae</taxon>
        <taxon>Salmonella</taxon>
    </lineage>
</organism>
<keyword evidence="4 5" id="KW-0472">Membrane</keyword>
<feature type="transmembrane region" description="Helical" evidence="5">
    <location>
        <begin position="72"/>
        <end position="92"/>
    </location>
</feature>
<dbReference type="GO" id="GO:0022857">
    <property type="term" value="F:transmembrane transporter activity"/>
    <property type="evidence" value="ECO:0007669"/>
    <property type="project" value="InterPro"/>
</dbReference>
<geneLocation type="plasmid" evidence="6">
    <name>pSARC14-41</name>
</geneLocation>
<reference evidence="6" key="1">
    <citation type="submission" date="2012-01" db="EMBL/GenBank/DDBJ databases">
        <authorList>
            <person name="Summers A.O."/>
            <person name="Wireman J."/>
            <person name="Williams L.E."/>
            <person name="Farina S."/>
        </authorList>
    </citation>
    <scope>NUCLEOTIDE SEQUENCE</scope>
    <source>
        <strain evidence="6">SARC14</strain>
        <plasmid evidence="6">pSARC14-41</plasmid>
    </source>
</reference>
<proteinExistence type="predicted"/>
<protein>
    <submittedName>
        <fullName evidence="6">Putative glutamate/gamma-aminobutyrate antiporter</fullName>
    </submittedName>
</protein>
<keyword evidence="6" id="KW-0614">Plasmid</keyword>
<comment type="subcellular location">
    <subcellularLocation>
        <location evidence="1">Membrane</location>
        <topology evidence="1">Multi-pass membrane protein</topology>
    </subcellularLocation>
</comment>
<dbReference type="InterPro" id="IPR002293">
    <property type="entry name" value="AA/rel_permease1"/>
</dbReference>
<dbReference type="AlphaFoldDB" id="I3W3T6"/>
<dbReference type="GO" id="GO:0016020">
    <property type="term" value="C:membrane"/>
    <property type="evidence" value="ECO:0007669"/>
    <property type="project" value="UniProtKB-SubCell"/>
</dbReference>
<feature type="transmembrane region" description="Helical" evidence="5">
    <location>
        <begin position="104"/>
        <end position="125"/>
    </location>
</feature>
<evidence type="ECO:0000256" key="1">
    <source>
        <dbReference type="ARBA" id="ARBA00004141"/>
    </source>
</evidence>
<evidence type="ECO:0000256" key="4">
    <source>
        <dbReference type="ARBA" id="ARBA00023136"/>
    </source>
</evidence>
<keyword evidence="3 5" id="KW-1133">Transmembrane helix</keyword>
<evidence type="ECO:0000313" key="6">
    <source>
        <dbReference type="EMBL" id="AFK90263.1"/>
    </source>
</evidence>
<feature type="transmembrane region" description="Helical" evidence="5">
    <location>
        <begin position="30"/>
        <end position="51"/>
    </location>
</feature>